<organism evidence="3 4">
    <name type="scientific">Halalkalibacter hemicellulosilyticusJCM 9152</name>
    <dbReference type="NCBI Taxonomy" id="1236971"/>
    <lineage>
        <taxon>Bacteria</taxon>
        <taxon>Bacillati</taxon>
        <taxon>Bacillota</taxon>
        <taxon>Bacilli</taxon>
        <taxon>Bacillales</taxon>
        <taxon>Bacillaceae</taxon>
        <taxon>Halalkalibacter</taxon>
    </lineage>
</organism>
<comment type="caution">
    <text evidence="3">The sequence shown here is derived from an EMBL/GenBank/DDBJ whole genome shotgun (WGS) entry which is preliminary data.</text>
</comment>
<dbReference type="RefSeq" id="WP_035346483.1">
    <property type="nucleotide sequence ID" value="NZ_BAUU01000030.1"/>
</dbReference>
<feature type="signal peptide" evidence="2">
    <location>
        <begin position="1"/>
        <end position="20"/>
    </location>
</feature>
<protein>
    <submittedName>
        <fullName evidence="3">N-acetyl-D-glucosamine ABC transport system</fullName>
    </submittedName>
</protein>
<dbReference type="OrthoDB" id="2643984at2"/>
<evidence type="ECO:0000256" key="1">
    <source>
        <dbReference type="SAM" id="MobiDB-lite"/>
    </source>
</evidence>
<keyword evidence="4" id="KW-1185">Reference proteome</keyword>
<dbReference type="Proteomes" id="UP000018895">
    <property type="component" value="Unassembled WGS sequence"/>
</dbReference>
<dbReference type="STRING" id="1236971.JCM9152_3683"/>
<dbReference type="SUPFAM" id="SSF53850">
    <property type="entry name" value="Periplasmic binding protein-like II"/>
    <property type="match status" value="1"/>
</dbReference>
<feature type="region of interest" description="Disordered" evidence="1">
    <location>
        <begin position="24"/>
        <end position="54"/>
    </location>
</feature>
<evidence type="ECO:0000313" key="4">
    <source>
        <dbReference type="Proteomes" id="UP000018895"/>
    </source>
</evidence>
<evidence type="ECO:0000256" key="2">
    <source>
        <dbReference type="SAM" id="SignalP"/>
    </source>
</evidence>
<feature type="chain" id="PRO_5038900867" evidence="2">
    <location>
        <begin position="21"/>
        <end position="461"/>
    </location>
</feature>
<dbReference type="PANTHER" id="PTHR43649">
    <property type="entry name" value="ARABINOSE-BINDING PROTEIN-RELATED"/>
    <property type="match status" value="1"/>
</dbReference>
<dbReference type="PANTHER" id="PTHR43649:SF30">
    <property type="entry name" value="ABC TRANSPORTER SUBSTRATE-BINDING PROTEIN"/>
    <property type="match status" value="1"/>
</dbReference>
<dbReference type="InterPro" id="IPR050490">
    <property type="entry name" value="Bact_solute-bd_prot1"/>
</dbReference>
<gene>
    <name evidence="3" type="ORF">JCM9152_3683</name>
</gene>
<proteinExistence type="predicted"/>
<keyword evidence="2" id="KW-0732">Signal</keyword>
<feature type="compositionally biased region" description="Polar residues" evidence="1">
    <location>
        <begin position="25"/>
        <end position="43"/>
    </location>
</feature>
<dbReference type="Gene3D" id="3.40.190.10">
    <property type="entry name" value="Periplasmic binding protein-like II"/>
    <property type="match status" value="1"/>
</dbReference>
<name>W4QKJ4_9BACI</name>
<dbReference type="EMBL" id="BAUU01000030">
    <property type="protein sequence ID" value="GAE32163.1"/>
    <property type="molecule type" value="Genomic_DNA"/>
</dbReference>
<evidence type="ECO:0000313" key="3">
    <source>
        <dbReference type="EMBL" id="GAE32163.1"/>
    </source>
</evidence>
<reference evidence="3" key="1">
    <citation type="journal article" date="2014" name="Genome Announc.">
        <title>Draft Genome Sequences of Three Alkaliphilic Bacillus Strains, Bacillus wakoensis JCM 9140T, Bacillus akibai JCM 9157T, and Bacillus hemicellulosilyticus JCM 9152T.</title>
        <authorList>
            <person name="Yuki M."/>
            <person name="Oshima K."/>
            <person name="Suda W."/>
            <person name="Oshida Y."/>
            <person name="Kitamura K."/>
            <person name="Iida T."/>
            <person name="Hattori M."/>
            <person name="Ohkuma M."/>
        </authorList>
    </citation>
    <scope>NUCLEOTIDE SEQUENCE [LARGE SCALE GENOMIC DNA]</scope>
    <source>
        <strain evidence="3">JCM 9152</strain>
    </source>
</reference>
<accession>W4QKJ4</accession>
<dbReference type="PROSITE" id="PS51257">
    <property type="entry name" value="PROKAR_LIPOPROTEIN"/>
    <property type="match status" value="1"/>
</dbReference>
<dbReference type="InterPro" id="IPR006059">
    <property type="entry name" value="SBP"/>
</dbReference>
<dbReference type="AlphaFoldDB" id="W4QKJ4"/>
<dbReference type="Pfam" id="PF01547">
    <property type="entry name" value="SBP_bac_1"/>
    <property type="match status" value="1"/>
</dbReference>
<sequence length="461" mass="51716">MKKGKWVHLLMGLLFAVGLAACSSDEGSTNDDGGTTADESNTPEVEENTNGDEPVTIRMHHWYNEEQDRWHEVVEAFEAEHPHIKVETVSPENNDANETMQQIDLAAASGDQLDVIIVNDAANYSQRVAQGMFEPLDEYLDAAGIDYENEYRVNTNVDGHYYALPGKYNMFFVMLNQDALDEAGLDVPTDWTWDEYMDYAAALTEGEGPSKRYGTFFHTWMDYVKLAAFNQPVDSNIIKDDGVTSNVDSDHIRQSLEIRERGHEEGSATPYADTISLDLNYRPQFFGESAAMIMTGSWMINERGGVDDAPEFTVAYAPYPKASEGDPITTPAGADFLTMYSGSEHKEEAFEFIRWYTTEGIVLQEKYLPDYLGADLEDVITRLHEASPEVDIELVNMESLIHTLEVSEAAPVFIPPAFIGEVETAYRNEVERFLLEEQDIDTTIENAHEAVQSVIDTNVSE</sequence>